<dbReference type="Proteomes" id="UP001169217">
    <property type="component" value="Unassembled WGS sequence"/>
</dbReference>
<evidence type="ECO:0000256" key="1">
    <source>
        <dbReference type="SAM" id="MobiDB-lite"/>
    </source>
</evidence>
<feature type="region of interest" description="Disordered" evidence="1">
    <location>
        <begin position="21"/>
        <end position="42"/>
    </location>
</feature>
<protein>
    <submittedName>
        <fullName evidence="2">Uncharacterized protein</fullName>
    </submittedName>
</protein>
<organism evidence="2 3">
    <name type="scientific">Colletotrichum limetticola</name>
    <dbReference type="NCBI Taxonomy" id="1209924"/>
    <lineage>
        <taxon>Eukaryota</taxon>
        <taxon>Fungi</taxon>
        <taxon>Dikarya</taxon>
        <taxon>Ascomycota</taxon>
        <taxon>Pezizomycotina</taxon>
        <taxon>Sordariomycetes</taxon>
        <taxon>Hypocreomycetidae</taxon>
        <taxon>Glomerellales</taxon>
        <taxon>Glomerellaceae</taxon>
        <taxon>Colletotrichum</taxon>
        <taxon>Colletotrichum acutatum species complex</taxon>
    </lineage>
</organism>
<comment type="caution">
    <text evidence="2">The sequence shown here is derived from an EMBL/GenBank/DDBJ whole genome shotgun (WGS) entry which is preliminary data.</text>
</comment>
<evidence type="ECO:0000313" key="3">
    <source>
        <dbReference type="Proteomes" id="UP001169217"/>
    </source>
</evidence>
<dbReference type="EMBL" id="JARUPT010000090">
    <property type="protein sequence ID" value="KAK0378650.1"/>
    <property type="molecule type" value="Genomic_DNA"/>
</dbReference>
<sequence length="171" mass="18395">MPIDPPVYSVFYAVLRTPRSPTPSHASCHVGYPPPSSSRAPVRTTCTSSREIGVLASTNSTPANATLAQKVCPPICSALVSVAPRPIYLPPISSLAFLSIQEARAHPDVSGLHTFLAYEYFESQSIKETRKPTSSTDTHARPFGPNLLVTHSSICCLALKLVLSRVPPICR</sequence>
<keyword evidence="3" id="KW-1185">Reference proteome</keyword>
<name>A0ABQ9Q4A5_9PEZI</name>
<accession>A0ABQ9Q4A5</accession>
<gene>
    <name evidence="2" type="ORF">CLIM01_04006</name>
</gene>
<proteinExistence type="predicted"/>
<evidence type="ECO:0000313" key="2">
    <source>
        <dbReference type="EMBL" id="KAK0378650.1"/>
    </source>
</evidence>
<reference evidence="2" key="1">
    <citation type="submission" date="2023-04" db="EMBL/GenBank/DDBJ databases">
        <title>Colletotrichum limetticola genome sequence.</title>
        <authorList>
            <person name="Baroncelli R."/>
        </authorList>
    </citation>
    <scope>NUCLEOTIDE SEQUENCE</scope>
    <source>
        <strain evidence="2">KLA-Anderson</strain>
    </source>
</reference>